<evidence type="ECO:0000313" key="2">
    <source>
        <dbReference type="Proteomes" id="UP001239111"/>
    </source>
</evidence>
<keyword evidence="2" id="KW-1185">Reference proteome</keyword>
<proteinExistence type="predicted"/>
<dbReference type="Proteomes" id="UP001239111">
    <property type="component" value="Chromosome 3"/>
</dbReference>
<evidence type="ECO:0000313" key="1">
    <source>
        <dbReference type="EMBL" id="KAJ8668947.1"/>
    </source>
</evidence>
<reference evidence="1" key="1">
    <citation type="submission" date="2023-04" db="EMBL/GenBank/DDBJ databases">
        <title>A chromosome-level genome assembly of the parasitoid wasp Eretmocerus hayati.</title>
        <authorList>
            <person name="Zhong Y."/>
            <person name="Liu S."/>
            <person name="Liu Y."/>
        </authorList>
    </citation>
    <scope>NUCLEOTIDE SEQUENCE</scope>
    <source>
        <strain evidence="1">ZJU_SS_LIU_2023</strain>
    </source>
</reference>
<comment type="caution">
    <text evidence="1">The sequence shown here is derived from an EMBL/GenBank/DDBJ whole genome shotgun (WGS) entry which is preliminary data.</text>
</comment>
<accession>A0ACC2ND06</accession>
<gene>
    <name evidence="1" type="ORF">QAD02_000206</name>
</gene>
<organism evidence="1 2">
    <name type="scientific">Eretmocerus hayati</name>
    <dbReference type="NCBI Taxonomy" id="131215"/>
    <lineage>
        <taxon>Eukaryota</taxon>
        <taxon>Metazoa</taxon>
        <taxon>Ecdysozoa</taxon>
        <taxon>Arthropoda</taxon>
        <taxon>Hexapoda</taxon>
        <taxon>Insecta</taxon>
        <taxon>Pterygota</taxon>
        <taxon>Neoptera</taxon>
        <taxon>Endopterygota</taxon>
        <taxon>Hymenoptera</taxon>
        <taxon>Apocrita</taxon>
        <taxon>Proctotrupomorpha</taxon>
        <taxon>Chalcidoidea</taxon>
        <taxon>Aphelinidae</taxon>
        <taxon>Aphelininae</taxon>
        <taxon>Eretmocerus</taxon>
    </lineage>
</organism>
<name>A0ACC2ND06_9HYME</name>
<protein>
    <submittedName>
        <fullName evidence="1">Uncharacterized protein</fullName>
    </submittedName>
</protein>
<sequence>MGKVDINNEIILLRKNVEQARVHVVKKLTRDAHKLRTKKGTDAQKAKNLRKADRIAAEILSIKKVKRDEITKYALTSEVDLKTILQDQKSKPLVRIMARIASHKKFSDRLAQFKVKFPDYMEFLGPGRKKRAKLERSERKKGKANQPNTLKASKDKRSDESACGDCEESSNESDPNAPAVMETDEEKETKPGGSKKQSESDNGDDENESTNESDEKRSKTKKSKKLMAMKDDKSQDVTGKSEDESDRASRKPKEKKTKEKKSKSIVSEMPKKRTFNSHIDSSRIVSKQAIVKKFTDVLKEEECKNNLDGEASTENKSDVQLEKEVDPFFVTGDGETSYLSVALPKSKVEEDSDDNSFQSNKRKFSRHQNDKFFSKVPKFKDKHPKFHSTKADSKWSDQRHSGSLHKGNMKDLKGGMKSFSRDPSSKSKFNQKPSKSGPSTESESLHPSWQAKKKQQDILKQGFQGKKIVFDDDV</sequence>
<dbReference type="EMBL" id="CM056743">
    <property type="protein sequence ID" value="KAJ8668947.1"/>
    <property type="molecule type" value="Genomic_DNA"/>
</dbReference>